<dbReference type="AlphaFoldDB" id="A0A0F8YGG3"/>
<evidence type="ECO:0000313" key="1">
    <source>
        <dbReference type="EMBL" id="KKK47111.1"/>
    </source>
</evidence>
<organism evidence="1">
    <name type="scientific">marine sediment metagenome</name>
    <dbReference type="NCBI Taxonomy" id="412755"/>
    <lineage>
        <taxon>unclassified sequences</taxon>
        <taxon>metagenomes</taxon>
        <taxon>ecological metagenomes</taxon>
    </lineage>
</organism>
<gene>
    <name evidence="1" type="ORF">LCGC14_3158470</name>
</gene>
<protein>
    <submittedName>
        <fullName evidence="1">Uncharacterized protein</fullName>
    </submittedName>
</protein>
<name>A0A0F8YGG3_9ZZZZ</name>
<proteinExistence type="predicted"/>
<accession>A0A0F8YGG3</accession>
<reference evidence="1" key="1">
    <citation type="journal article" date="2015" name="Nature">
        <title>Complex archaea that bridge the gap between prokaryotes and eukaryotes.</title>
        <authorList>
            <person name="Spang A."/>
            <person name="Saw J.H."/>
            <person name="Jorgensen S.L."/>
            <person name="Zaremba-Niedzwiedzka K."/>
            <person name="Martijn J."/>
            <person name="Lind A.E."/>
            <person name="van Eijk R."/>
            <person name="Schleper C."/>
            <person name="Guy L."/>
            <person name="Ettema T.J."/>
        </authorList>
    </citation>
    <scope>NUCLEOTIDE SEQUENCE</scope>
</reference>
<comment type="caution">
    <text evidence="1">The sequence shown here is derived from an EMBL/GenBank/DDBJ whole genome shotgun (WGS) entry which is preliminary data.</text>
</comment>
<dbReference type="EMBL" id="LAZR01069744">
    <property type="protein sequence ID" value="KKK47111.1"/>
    <property type="molecule type" value="Genomic_DNA"/>
</dbReference>
<sequence>MKEQGQVRGRTASNIEDQSAIADLERQLAVAQRLLNFVPDQLKLLVDPEKLAYVEWNLSSTYTLQLMCKVYREGKMEVREVKRPLEEAQGERDALMKAGVTDYSKLTGANRVDCHFCNGVWRTEDSAKHKSTCQLDRILSKEGE</sequence>